<evidence type="ECO:0000313" key="2">
    <source>
        <dbReference type="Proteomes" id="UP000034601"/>
    </source>
</evidence>
<gene>
    <name evidence="1" type="ORF">UU29_C0007G0090</name>
</gene>
<dbReference type="EMBL" id="LCAB01000007">
    <property type="protein sequence ID" value="KKR83220.1"/>
    <property type="molecule type" value="Genomic_DNA"/>
</dbReference>
<dbReference type="Proteomes" id="UP000034601">
    <property type="component" value="Unassembled WGS sequence"/>
</dbReference>
<protein>
    <recommendedName>
        <fullName evidence="3">DUF3467 domain-containing protein</fullName>
    </recommendedName>
</protein>
<comment type="caution">
    <text evidence="1">The sequence shown here is derived from an EMBL/GenBank/DDBJ whole genome shotgun (WGS) entry which is preliminary data.</text>
</comment>
<proteinExistence type="predicted"/>
<accession>A0A0G0WG08</accession>
<sequence>MDDKKDSDQGIEFNLNLDTTPIFYTDFIQIEANEDGVTLNICQRVGSPKKLRIVSRVGMSREHAKKFVKALKDLLELSGGQIQTGKAARA</sequence>
<organism evidence="1 2">
    <name type="scientific">Candidatus Daviesbacteria bacterium GW2011_GWA2_40_9</name>
    <dbReference type="NCBI Taxonomy" id="1618424"/>
    <lineage>
        <taxon>Bacteria</taxon>
        <taxon>Candidatus Daviesiibacteriota</taxon>
    </lineage>
</organism>
<dbReference type="AlphaFoldDB" id="A0A0G0WG08"/>
<evidence type="ECO:0000313" key="1">
    <source>
        <dbReference type="EMBL" id="KKR83220.1"/>
    </source>
</evidence>
<reference evidence="1 2" key="1">
    <citation type="journal article" date="2015" name="Nature">
        <title>rRNA introns, odd ribosomes, and small enigmatic genomes across a large radiation of phyla.</title>
        <authorList>
            <person name="Brown C.T."/>
            <person name="Hug L.A."/>
            <person name="Thomas B.C."/>
            <person name="Sharon I."/>
            <person name="Castelle C.J."/>
            <person name="Singh A."/>
            <person name="Wilkins M.J."/>
            <person name="Williams K.H."/>
            <person name="Banfield J.F."/>
        </authorList>
    </citation>
    <scope>NUCLEOTIDE SEQUENCE [LARGE SCALE GENOMIC DNA]</scope>
</reference>
<evidence type="ECO:0008006" key="3">
    <source>
        <dbReference type="Google" id="ProtNLM"/>
    </source>
</evidence>
<name>A0A0G0WG08_9BACT</name>